<evidence type="ECO:0000256" key="1">
    <source>
        <dbReference type="SAM" id="Phobius"/>
    </source>
</evidence>
<protein>
    <submittedName>
        <fullName evidence="2">4964_t:CDS:1</fullName>
    </submittedName>
</protein>
<keyword evidence="3" id="KW-1185">Reference proteome</keyword>
<dbReference type="OrthoDB" id="2391627at2759"/>
<keyword evidence="1" id="KW-0812">Transmembrane</keyword>
<sequence length="66" mass="7574">MLSSVQVQRHFLRITPERVRLWAPSVVGFGIVTGGTLLFIGERVPRIRRDILQRIPIIGNYWTTGE</sequence>
<keyword evidence="1" id="KW-1133">Transmembrane helix</keyword>
<dbReference type="AlphaFoldDB" id="A0A9N9NDH5"/>
<evidence type="ECO:0000313" key="2">
    <source>
        <dbReference type="EMBL" id="CAG8724889.1"/>
    </source>
</evidence>
<dbReference type="GO" id="GO:0005739">
    <property type="term" value="C:mitochondrion"/>
    <property type="evidence" value="ECO:0007669"/>
    <property type="project" value="GOC"/>
</dbReference>
<dbReference type="PANTHER" id="PTHR28254:SF1">
    <property type="entry name" value="CYTOCHROME B-C1 COMPLEX SUBUNIT 10, MITOCHONDRIAL"/>
    <property type="match status" value="1"/>
</dbReference>
<dbReference type="EMBL" id="CAJVQA010013514">
    <property type="protein sequence ID" value="CAG8724889.1"/>
    <property type="molecule type" value="Genomic_DNA"/>
</dbReference>
<feature type="transmembrane region" description="Helical" evidence="1">
    <location>
        <begin position="21"/>
        <end position="40"/>
    </location>
</feature>
<evidence type="ECO:0000313" key="3">
    <source>
        <dbReference type="Proteomes" id="UP000789759"/>
    </source>
</evidence>
<dbReference type="Proteomes" id="UP000789759">
    <property type="component" value="Unassembled WGS sequence"/>
</dbReference>
<proteinExistence type="predicted"/>
<dbReference type="PANTHER" id="PTHR28254">
    <property type="entry name" value="CYTOCHROME B-C1 COMPLEX SUBUNIT 10"/>
    <property type="match status" value="1"/>
</dbReference>
<name>A0A9N9NDH5_9GLOM</name>
<keyword evidence="1" id="KW-0472">Membrane</keyword>
<reference evidence="2" key="1">
    <citation type="submission" date="2021-06" db="EMBL/GenBank/DDBJ databases">
        <authorList>
            <person name="Kallberg Y."/>
            <person name="Tangrot J."/>
            <person name="Rosling A."/>
        </authorList>
    </citation>
    <scope>NUCLEOTIDE SEQUENCE</scope>
    <source>
        <strain evidence="2">FL966</strain>
    </source>
</reference>
<comment type="caution">
    <text evidence="2">The sequence shown here is derived from an EMBL/GenBank/DDBJ whole genome shotgun (WGS) entry which is preliminary data.</text>
</comment>
<dbReference type="GO" id="GO:0006122">
    <property type="term" value="P:mitochondrial electron transport, ubiquinol to cytochrome c"/>
    <property type="evidence" value="ECO:0007669"/>
    <property type="project" value="InterPro"/>
</dbReference>
<accession>A0A9N9NDH5</accession>
<organism evidence="2 3">
    <name type="scientific">Cetraspora pellucida</name>
    <dbReference type="NCBI Taxonomy" id="1433469"/>
    <lineage>
        <taxon>Eukaryota</taxon>
        <taxon>Fungi</taxon>
        <taxon>Fungi incertae sedis</taxon>
        <taxon>Mucoromycota</taxon>
        <taxon>Glomeromycotina</taxon>
        <taxon>Glomeromycetes</taxon>
        <taxon>Diversisporales</taxon>
        <taxon>Gigasporaceae</taxon>
        <taxon>Cetraspora</taxon>
    </lineage>
</organism>
<dbReference type="Pfam" id="PF09796">
    <property type="entry name" value="QCR10"/>
    <property type="match status" value="1"/>
</dbReference>
<gene>
    <name evidence="2" type="ORF">CPELLU_LOCUS13118</name>
</gene>
<dbReference type="InterPro" id="IPR019182">
    <property type="entry name" value="Cytochrome_b-c1_su10_fun"/>
</dbReference>